<reference evidence="1" key="1">
    <citation type="submission" date="2022-08" db="EMBL/GenBank/DDBJ databases">
        <authorList>
            <consortium name="DOE Joint Genome Institute"/>
            <person name="Min B."/>
            <person name="Sierra-Patev S."/>
            <person name="Naranjo-Ortiz M."/>
            <person name="Looney B."/>
            <person name="Konkel Z."/>
            <person name="Slot J.C."/>
            <person name="Sakamoto Y."/>
            <person name="Steenwyk J.L."/>
            <person name="Rokas A."/>
            <person name="Carro J."/>
            <person name="Camarero S."/>
            <person name="Ferreira P."/>
            <person name="Molpeceres G."/>
            <person name="Ruiz-duenas F.J."/>
            <person name="Serrano A."/>
            <person name="Henrissat B."/>
            <person name="Drula E."/>
            <person name="Hughes K.W."/>
            <person name="Mata J.L."/>
            <person name="Ishikawa N.K."/>
            <person name="Vargas-Isla R."/>
            <person name="Ushijima S."/>
            <person name="Smith C.A."/>
            <person name="Ahrendt S."/>
            <person name="Andreopoulos W."/>
            <person name="He G."/>
            <person name="LaButti K."/>
            <person name="Lipzen A."/>
            <person name="Ng V."/>
            <person name="Riley R."/>
            <person name="Sandor L."/>
            <person name="Barry K."/>
            <person name="Martinez A.T."/>
            <person name="Xiao Y."/>
            <person name="Gibbons J.G."/>
            <person name="Terashima K."/>
            <person name="Hibbett D.S."/>
            <person name="Grigoriev I.V."/>
        </authorList>
    </citation>
    <scope>NUCLEOTIDE SEQUENCE</scope>
    <source>
        <strain evidence="1">ET3784</strain>
    </source>
</reference>
<dbReference type="EMBL" id="JANVFO010000059">
    <property type="protein sequence ID" value="KAJ3721382.1"/>
    <property type="molecule type" value="Genomic_DNA"/>
</dbReference>
<evidence type="ECO:0000313" key="2">
    <source>
        <dbReference type="Proteomes" id="UP001176059"/>
    </source>
</evidence>
<protein>
    <recommendedName>
        <fullName evidence="3">DDE-1 domain-containing protein</fullName>
    </recommendedName>
</protein>
<dbReference type="PANTHER" id="PTHR35871:SF1">
    <property type="entry name" value="CXC1-LIKE CYSTEINE CLUSTER ASSOCIATED WITH KDZ TRANSPOSASES DOMAIN-CONTAINING PROTEIN"/>
    <property type="match status" value="1"/>
</dbReference>
<organism evidence="1 2">
    <name type="scientific">Lentinula guzmanii</name>
    <dbReference type="NCBI Taxonomy" id="2804957"/>
    <lineage>
        <taxon>Eukaryota</taxon>
        <taxon>Fungi</taxon>
        <taxon>Dikarya</taxon>
        <taxon>Basidiomycota</taxon>
        <taxon>Agaricomycotina</taxon>
        <taxon>Agaricomycetes</taxon>
        <taxon>Agaricomycetidae</taxon>
        <taxon>Agaricales</taxon>
        <taxon>Marasmiineae</taxon>
        <taxon>Omphalotaceae</taxon>
        <taxon>Lentinula</taxon>
    </lineage>
</organism>
<dbReference type="AlphaFoldDB" id="A0AA38MWF8"/>
<reference evidence="1" key="2">
    <citation type="journal article" date="2023" name="Proc. Natl. Acad. Sci. U.S.A.">
        <title>A global phylogenomic analysis of the shiitake genus Lentinula.</title>
        <authorList>
            <person name="Sierra-Patev S."/>
            <person name="Min B."/>
            <person name="Naranjo-Ortiz M."/>
            <person name="Looney B."/>
            <person name="Konkel Z."/>
            <person name="Slot J.C."/>
            <person name="Sakamoto Y."/>
            <person name="Steenwyk J.L."/>
            <person name="Rokas A."/>
            <person name="Carro J."/>
            <person name="Camarero S."/>
            <person name="Ferreira P."/>
            <person name="Molpeceres G."/>
            <person name="Ruiz-Duenas F.J."/>
            <person name="Serrano A."/>
            <person name="Henrissat B."/>
            <person name="Drula E."/>
            <person name="Hughes K.W."/>
            <person name="Mata J.L."/>
            <person name="Ishikawa N.K."/>
            <person name="Vargas-Isla R."/>
            <person name="Ushijima S."/>
            <person name="Smith C.A."/>
            <person name="Donoghue J."/>
            <person name="Ahrendt S."/>
            <person name="Andreopoulos W."/>
            <person name="He G."/>
            <person name="LaButti K."/>
            <person name="Lipzen A."/>
            <person name="Ng V."/>
            <person name="Riley R."/>
            <person name="Sandor L."/>
            <person name="Barry K."/>
            <person name="Martinez A.T."/>
            <person name="Xiao Y."/>
            <person name="Gibbons J.G."/>
            <person name="Terashima K."/>
            <person name="Grigoriev I.V."/>
            <person name="Hibbett D."/>
        </authorList>
    </citation>
    <scope>NUCLEOTIDE SEQUENCE</scope>
    <source>
        <strain evidence="1">ET3784</strain>
    </source>
</reference>
<keyword evidence="2" id="KW-1185">Reference proteome</keyword>
<sequence length="75" mass="8503">DKLLTQVEDAIYIFEEAHLECQALFIFNQSSAHVSLSPDALWAWDMNKSDGGKQRKQQDTVIAQSNPYPEFCGKV</sequence>
<gene>
    <name evidence="1" type="ORF">DFJ43DRAFT_960403</name>
</gene>
<evidence type="ECO:0008006" key="3">
    <source>
        <dbReference type="Google" id="ProtNLM"/>
    </source>
</evidence>
<feature type="non-terminal residue" evidence="1">
    <location>
        <position position="75"/>
    </location>
</feature>
<feature type="non-terminal residue" evidence="1">
    <location>
        <position position="1"/>
    </location>
</feature>
<dbReference type="PANTHER" id="PTHR35871">
    <property type="entry name" value="EXPRESSED PROTEIN"/>
    <property type="match status" value="1"/>
</dbReference>
<accession>A0AA38MWF8</accession>
<evidence type="ECO:0000313" key="1">
    <source>
        <dbReference type="EMBL" id="KAJ3721382.1"/>
    </source>
</evidence>
<dbReference type="Proteomes" id="UP001176059">
    <property type="component" value="Unassembled WGS sequence"/>
</dbReference>
<name>A0AA38MWF8_9AGAR</name>
<comment type="caution">
    <text evidence="1">The sequence shown here is derived from an EMBL/GenBank/DDBJ whole genome shotgun (WGS) entry which is preliminary data.</text>
</comment>
<proteinExistence type="predicted"/>